<dbReference type="InterPro" id="IPR012334">
    <property type="entry name" value="Pectin_lyas_fold"/>
</dbReference>
<dbReference type="Proteomes" id="UP000035265">
    <property type="component" value="Unassembled WGS sequence"/>
</dbReference>
<dbReference type="SUPFAM" id="SSF49785">
    <property type="entry name" value="Galactose-binding domain-like"/>
    <property type="match status" value="2"/>
</dbReference>
<dbReference type="InterPro" id="IPR051816">
    <property type="entry name" value="Glycosyl_Hydrolase_31"/>
</dbReference>
<feature type="signal peptide" evidence="4">
    <location>
        <begin position="1"/>
        <end position="17"/>
    </location>
</feature>
<sequence length="1008" mass="104129">MVAALVGAALVAGPAAAEPAVEPAPSSEVAVAVTATLPIELEAEDAVLAGGAGVNDNHLGFSGTGFVDGFVIDHTGTASVTFTLDVPEAGEYGLNLRYANGLGSDMTLSQVVVHDGATEDRQVTLPSAVGASWSTWFVHQEVVSLDAGEQTVVYRFDADDTGNVNLDAVALTTVGDLSTPGGGATEPGTEPGSGPDTRYDDVADVLRTTAPRAGQQYQAEDAFTANGATVGTEGVDLAAPRARVVVAVDAARAGDQTVTFRYRNTTGADQDAVLAVDGQPVGRLVLAPRERWDDVAVTLPLRAGLGSVELRRTVADPADPDGTTGPAGGADQGDAQGQGAPAPSGLEIDRVTLQRGQAFADRGAFTPATTYEAEHGRTTGEVLAPSRELRTVAAEASGRQAVTLDRTGEHVEWTLTEPANALVLRASVPDSTDGTGQGGSLGVYAGGRKVADVDVTSRYSHVYGGYPYGNDPAQGGAQRFFDETRVLLPRELKAGTTLRLQRDSASADLPYTVDLVETEVAPAPLTAPPGLVDVRDHGATDDSSTATPTDDTAAFVAAVAAAREAGTGVWVPPGRFTLTDRVRVHDVTVRGAGPWYSVVAGRDGKGGLYAQGSGVTIADLMVDGDVRYRDDARFDAALEGSFGQGSLVQNVWISHTKVGLWADTGTDGLYALGLRVRDTFADGVHLHGRVTDTRVEHATVRNTGDDAMAMWSSGGAVTRSSFVRSTVTSPLLGNGAAIYGGDSNSVSGLVVRDTLTAAAGVAVSTRFNPVPFSGTTVVEDSTLIRTGGWEPNWSTSFGGIWVFADTSHITTPVVIRGTEILDSTYEGLLVSGSHWVNDLRVSDTTIERTGSHGVAVRLGGDHRFSDVRVSGVTSQPDGDHHLWGTVHDEGGNYGLLEDAPATCSVEARTLAVGGATLTTVRVTSTGTEPLSGWELAWYARPGDVATAGVGATVAQDGTRVTASGRTALRPGRSTTFVVLGTTHDPGLGVAPAFDAATLDGLACAVTRP</sequence>
<dbReference type="EMBL" id="JNBQ01000019">
    <property type="protein sequence ID" value="KLN34156.1"/>
    <property type="molecule type" value="Genomic_DNA"/>
</dbReference>
<dbReference type="InterPro" id="IPR012291">
    <property type="entry name" value="CBM2_carb-bd_dom_sf"/>
</dbReference>
<dbReference type="SUPFAM" id="SSF49384">
    <property type="entry name" value="Carbohydrate-binding domain"/>
    <property type="match status" value="1"/>
</dbReference>
<feature type="chain" id="PRO_5005200168" description="CBM6 domain-containing protein" evidence="4">
    <location>
        <begin position="18"/>
        <end position="1008"/>
    </location>
</feature>
<evidence type="ECO:0000313" key="6">
    <source>
        <dbReference type="EMBL" id="KLN34156.1"/>
    </source>
</evidence>
<keyword evidence="1" id="KW-0378">Hydrolase</keyword>
<dbReference type="GO" id="GO:0030247">
    <property type="term" value="F:polysaccharide binding"/>
    <property type="evidence" value="ECO:0007669"/>
    <property type="project" value="InterPro"/>
</dbReference>
<dbReference type="InterPro" id="IPR011050">
    <property type="entry name" value="Pectin_lyase_fold/virulence"/>
</dbReference>
<dbReference type="InterPro" id="IPR008965">
    <property type="entry name" value="CBM2/CBM3_carb-bd_dom_sf"/>
</dbReference>
<evidence type="ECO:0000259" key="5">
    <source>
        <dbReference type="PROSITE" id="PS51175"/>
    </source>
</evidence>
<dbReference type="Gene3D" id="2.60.120.260">
    <property type="entry name" value="Galactose-binding domain-like"/>
    <property type="match status" value="2"/>
</dbReference>
<dbReference type="Gene3D" id="2.60.40.290">
    <property type="match status" value="1"/>
</dbReference>
<dbReference type="InterPro" id="IPR033801">
    <property type="entry name" value="CBM6-CBM35-CBM36-like_1"/>
</dbReference>
<feature type="region of interest" description="Disordered" evidence="3">
    <location>
        <begin position="312"/>
        <end position="344"/>
    </location>
</feature>
<dbReference type="PROSITE" id="PS51175">
    <property type="entry name" value="CBM6"/>
    <property type="match status" value="1"/>
</dbReference>
<dbReference type="STRING" id="264251.FB00_13890"/>
<evidence type="ECO:0000256" key="4">
    <source>
        <dbReference type="SAM" id="SignalP"/>
    </source>
</evidence>
<keyword evidence="4" id="KW-0732">Signal</keyword>
<dbReference type="PATRIC" id="fig|264251.5.peg.2832"/>
<dbReference type="Pfam" id="PF22816">
    <property type="entry name" value="CatAgl_D2"/>
    <property type="match status" value="1"/>
</dbReference>
<feature type="region of interest" description="Disordered" evidence="3">
    <location>
        <begin position="177"/>
        <end position="197"/>
    </location>
</feature>
<dbReference type="Gene3D" id="2.160.20.10">
    <property type="entry name" value="Single-stranded right-handed beta-helix, Pectin lyase-like"/>
    <property type="match status" value="1"/>
</dbReference>
<dbReference type="InterPro" id="IPR005084">
    <property type="entry name" value="CBM6"/>
</dbReference>
<dbReference type="SMART" id="SM00710">
    <property type="entry name" value="PbH1"/>
    <property type="match status" value="8"/>
</dbReference>
<dbReference type="GO" id="GO:0004553">
    <property type="term" value="F:hydrolase activity, hydrolyzing O-glycosyl compounds"/>
    <property type="evidence" value="ECO:0007669"/>
    <property type="project" value="InterPro"/>
</dbReference>
<dbReference type="InterPro" id="IPR008979">
    <property type="entry name" value="Galactose-bd-like_sf"/>
</dbReference>
<dbReference type="PANTHER" id="PTHR43863">
    <property type="entry name" value="HYDROLASE, PUTATIVE (AFU_ORTHOLOGUE AFUA_1G03140)-RELATED"/>
    <property type="match status" value="1"/>
</dbReference>
<protein>
    <recommendedName>
        <fullName evidence="5">CBM6 domain-containing protein</fullName>
    </recommendedName>
</protein>
<keyword evidence="7" id="KW-1185">Reference proteome</keyword>
<proteinExistence type="predicted"/>
<dbReference type="CDD" id="cd14490">
    <property type="entry name" value="CBM6-CBM35-CBM36_like_1"/>
    <property type="match status" value="1"/>
</dbReference>
<feature type="compositionally biased region" description="Low complexity" evidence="3">
    <location>
        <begin position="332"/>
        <end position="343"/>
    </location>
</feature>
<reference evidence="6 7" key="1">
    <citation type="submission" date="2014-05" db="EMBL/GenBank/DDBJ databases">
        <title>Cellulosimicrobium funkei U11 genome.</title>
        <authorList>
            <person name="Hu C."/>
            <person name="Gong Y."/>
            <person name="Wan W."/>
            <person name="Jiang M."/>
        </authorList>
    </citation>
    <scope>NUCLEOTIDE SEQUENCE [LARGE SCALE GENOMIC DNA]</scope>
    <source>
        <strain evidence="6 7">U11</strain>
    </source>
</reference>
<dbReference type="CDD" id="cd04083">
    <property type="entry name" value="CBM35_Lmo2446-like"/>
    <property type="match status" value="1"/>
</dbReference>
<feature type="compositionally biased region" description="Low complexity" evidence="3">
    <location>
        <begin position="186"/>
        <end position="196"/>
    </location>
</feature>
<feature type="domain" description="CBM6" evidence="5">
    <location>
        <begin position="39"/>
        <end position="172"/>
    </location>
</feature>
<dbReference type="AlphaFoldDB" id="A0A0H2KL24"/>
<dbReference type="PANTHER" id="PTHR43863:SF2">
    <property type="entry name" value="MALTASE-GLUCOAMYLASE"/>
    <property type="match status" value="1"/>
</dbReference>
<dbReference type="InterPro" id="IPR055149">
    <property type="entry name" value="Agl_cat_D2"/>
</dbReference>
<comment type="caution">
    <text evidence="6">The sequence shown here is derived from an EMBL/GenBank/DDBJ whole genome shotgun (WGS) entry which is preliminary data.</text>
</comment>
<dbReference type="SUPFAM" id="SSF51126">
    <property type="entry name" value="Pectin lyase-like"/>
    <property type="match status" value="1"/>
</dbReference>
<accession>A0A0H2KL24</accession>
<keyword evidence="2" id="KW-0326">Glycosidase</keyword>
<feature type="compositionally biased region" description="Low complexity" evidence="3">
    <location>
        <begin position="315"/>
        <end position="324"/>
    </location>
</feature>
<evidence type="ECO:0000256" key="2">
    <source>
        <dbReference type="ARBA" id="ARBA00023295"/>
    </source>
</evidence>
<dbReference type="InterPro" id="IPR006626">
    <property type="entry name" value="PbH1"/>
</dbReference>
<evidence type="ECO:0000313" key="7">
    <source>
        <dbReference type="Proteomes" id="UP000035265"/>
    </source>
</evidence>
<evidence type="ECO:0000256" key="3">
    <source>
        <dbReference type="SAM" id="MobiDB-lite"/>
    </source>
</evidence>
<organism evidence="6 7">
    <name type="scientific">Cellulosimicrobium funkei</name>
    <dbReference type="NCBI Taxonomy" id="264251"/>
    <lineage>
        <taxon>Bacteria</taxon>
        <taxon>Bacillati</taxon>
        <taxon>Actinomycetota</taxon>
        <taxon>Actinomycetes</taxon>
        <taxon>Micrococcales</taxon>
        <taxon>Promicromonosporaceae</taxon>
        <taxon>Cellulosimicrobium</taxon>
    </lineage>
</organism>
<dbReference type="Pfam" id="PF22815">
    <property type="entry name" value="CatAgl_D1"/>
    <property type="match status" value="1"/>
</dbReference>
<dbReference type="Pfam" id="PF16990">
    <property type="entry name" value="CBM_35"/>
    <property type="match status" value="1"/>
</dbReference>
<evidence type="ECO:0000256" key="1">
    <source>
        <dbReference type="ARBA" id="ARBA00022801"/>
    </source>
</evidence>
<gene>
    <name evidence="6" type="ORF">FB00_13890</name>
</gene>
<name>A0A0H2KL24_9MICO</name>